<evidence type="ECO:0000256" key="4">
    <source>
        <dbReference type="ARBA" id="ARBA00014035"/>
    </source>
</evidence>
<protein>
    <recommendedName>
        <fullName evidence="4 10">Outer-membrane lipoprotein carrier protein</fullName>
    </recommendedName>
</protein>
<dbReference type="EMBL" id="JAAMOW010000011">
    <property type="protein sequence ID" value="NGY06792.1"/>
    <property type="molecule type" value="Genomic_DNA"/>
</dbReference>
<evidence type="ECO:0000313" key="12">
    <source>
        <dbReference type="Proteomes" id="UP000472676"/>
    </source>
</evidence>
<comment type="caution">
    <text evidence="11">The sequence shown here is derived from an EMBL/GenBank/DDBJ whole genome shotgun (WGS) entry which is preliminary data.</text>
</comment>
<feature type="chain" id="PRO_5027184148" description="Outer-membrane lipoprotein carrier protein" evidence="10">
    <location>
        <begin position="22"/>
        <end position="215"/>
    </location>
</feature>
<evidence type="ECO:0000256" key="1">
    <source>
        <dbReference type="ARBA" id="ARBA00004418"/>
    </source>
</evidence>
<dbReference type="InterPro" id="IPR004564">
    <property type="entry name" value="OM_lipoprot_carrier_LolA-like"/>
</dbReference>
<dbReference type="AlphaFoldDB" id="A0A6M2BVX1"/>
<dbReference type="PANTHER" id="PTHR35869">
    <property type="entry name" value="OUTER-MEMBRANE LIPOPROTEIN CARRIER PROTEIN"/>
    <property type="match status" value="1"/>
</dbReference>
<evidence type="ECO:0000313" key="11">
    <source>
        <dbReference type="EMBL" id="NGY06792.1"/>
    </source>
</evidence>
<keyword evidence="7 10" id="KW-0574">Periplasm</keyword>
<dbReference type="SUPFAM" id="SSF89392">
    <property type="entry name" value="Prokaryotic lipoproteins and lipoprotein localization factors"/>
    <property type="match status" value="1"/>
</dbReference>
<sequence length="215" mass="23714" precursor="true">MKSLRAGFVLLGIGLSLPAFAGPADDALQRFVDGTKTLTAHFEQTQVDEHDEVLSRRSGQFDLARPGHFRWNYDKPYAQLMVCDGSKIWNYEPDLAQVTVRPADVVLKGTPASLLAQQRQLGDAFIIESGGKKDGADIVRLKPKNDSEQTSDFESIELWLDRGVPMRMKFYDALGGNTDIRFSDVKTGVRLDPAIFRFAPPKGTEVVGDDVGAGR</sequence>
<reference evidence="11 12" key="1">
    <citation type="journal article" date="2014" name="Int. J. Syst. Evol. Microbiol.">
        <title>Solimonas terrae sp. nov., isolated from soil.</title>
        <authorList>
            <person name="Kim S.J."/>
            <person name="Moon J.Y."/>
            <person name="Weon H.Y."/>
            <person name="Ahn J.H."/>
            <person name="Chen W.M."/>
            <person name="Kwon S.W."/>
        </authorList>
    </citation>
    <scope>NUCLEOTIDE SEQUENCE [LARGE SCALE GENOMIC DNA]</scope>
    <source>
        <strain evidence="11 12">KIS83-12</strain>
    </source>
</reference>
<feature type="signal peptide" evidence="10">
    <location>
        <begin position="1"/>
        <end position="21"/>
    </location>
</feature>
<comment type="function">
    <text evidence="10">Participates in the translocation of lipoproteins from the inner membrane to the outer membrane. Only forms a complex with a lipoprotein if the residue after the N-terminal Cys is not an aspartate (The Asp acts as a targeting signal to indicate that the lipoprotein should stay in the inner membrane).</text>
</comment>
<keyword evidence="12" id="KW-1185">Reference proteome</keyword>
<evidence type="ECO:0000256" key="8">
    <source>
        <dbReference type="ARBA" id="ARBA00022927"/>
    </source>
</evidence>
<dbReference type="GO" id="GO:0030288">
    <property type="term" value="C:outer membrane-bounded periplasmic space"/>
    <property type="evidence" value="ECO:0007669"/>
    <property type="project" value="TreeGrafter"/>
</dbReference>
<evidence type="ECO:0000256" key="9">
    <source>
        <dbReference type="ARBA" id="ARBA00023186"/>
    </source>
</evidence>
<comment type="subcellular location">
    <subcellularLocation>
        <location evidence="1 10">Periplasm</location>
    </subcellularLocation>
</comment>
<keyword evidence="5 10" id="KW-0813">Transport</keyword>
<evidence type="ECO:0000256" key="2">
    <source>
        <dbReference type="ARBA" id="ARBA00007615"/>
    </source>
</evidence>
<accession>A0A6M2BVX1</accession>
<proteinExistence type="inferred from homology"/>
<dbReference type="InterPro" id="IPR029046">
    <property type="entry name" value="LolA/LolB/LppX"/>
</dbReference>
<evidence type="ECO:0000256" key="3">
    <source>
        <dbReference type="ARBA" id="ARBA00011245"/>
    </source>
</evidence>
<dbReference type="InterPro" id="IPR018323">
    <property type="entry name" value="OM_lipoprot_carrier_LolA_Pbac"/>
</dbReference>
<dbReference type="GO" id="GO:0044874">
    <property type="term" value="P:lipoprotein localization to outer membrane"/>
    <property type="evidence" value="ECO:0007669"/>
    <property type="project" value="UniProtKB-UniRule"/>
</dbReference>
<dbReference type="Proteomes" id="UP000472676">
    <property type="component" value="Unassembled WGS sequence"/>
</dbReference>
<dbReference type="Gene3D" id="2.50.20.10">
    <property type="entry name" value="Lipoprotein localisation LolA/LolB/LppX"/>
    <property type="match status" value="1"/>
</dbReference>
<organism evidence="11 12">
    <name type="scientific">Solimonas terrae</name>
    <dbReference type="NCBI Taxonomy" id="1396819"/>
    <lineage>
        <taxon>Bacteria</taxon>
        <taxon>Pseudomonadati</taxon>
        <taxon>Pseudomonadota</taxon>
        <taxon>Gammaproteobacteria</taxon>
        <taxon>Nevskiales</taxon>
        <taxon>Nevskiaceae</taxon>
        <taxon>Solimonas</taxon>
    </lineage>
</organism>
<keyword evidence="6 10" id="KW-0732">Signal</keyword>
<comment type="subunit">
    <text evidence="3 10">Monomer.</text>
</comment>
<keyword evidence="11" id="KW-0449">Lipoprotein</keyword>
<dbReference type="HAMAP" id="MF_00240">
    <property type="entry name" value="LolA"/>
    <property type="match status" value="1"/>
</dbReference>
<evidence type="ECO:0000256" key="5">
    <source>
        <dbReference type="ARBA" id="ARBA00022448"/>
    </source>
</evidence>
<evidence type="ECO:0000256" key="7">
    <source>
        <dbReference type="ARBA" id="ARBA00022764"/>
    </source>
</evidence>
<comment type="similarity">
    <text evidence="2 10">Belongs to the LolA family.</text>
</comment>
<dbReference type="GO" id="GO:0042953">
    <property type="term" value="P:lipoprotein transport"/>
    <property type="evidence" value="ECO:0007669"/>
    <property type="project" value="InterPro"/>
</dbReference>
<evidence type="ECO:0000256" key="6">
    <source>
        <dbReference type="ARBA" id="ARBA00022729"/>
    </source>
</evidence>
<keyword evidence="9 10" id="KW-0143">Chaperone</keyword>
<dbReference type="PANTHER" id="PTHR35869:SF1">
    <property type="entry name" value="OUTER-MEMBRANE LIPOPROTEIN CARRIER PROTEIN"/>
    <property type="match status" value="1"/>
</dbReference>
<dbReference type="Pfam" id="PF03548">
    <property type="entry name" value="LolA"/>
    <property type="match status" value="1"/>
</dbReference>
<gene>
    <name evidence="10 11" type="primary">lolA</name>
    <name evidence="11" type="ORF">G7Y85_18620</name>
</gene>
<name>A0A6M2BVX1_9GAMM</name>
<evidence type="ECO:0000256" key="10">
    <source>
        <dbReference type="HAMAP-Rule" id="MF_00240"/>
    </source>
</evidence>
<keyword evidence="8 10" id="KW-0653">Protein transport</keyword>
<dbReference type="CDD" id="cd16325">
    <property type="entry name" value="LolA"/>
    <property type="match status" value="1"/>
</dbReference>
<dbReference type="NCBIfam" id="TIGR00547">
    <property type="entry name" value="lolA"/>
    <property type="match status" value="1"/>
</dbReference>